<proteinExistence type="predicted"/>
<feature type="compositionally biased region" description="Gly residues" evidence="6">
    <location>
        <begin position="157"/>
        <end position="175"/>
    </location>
</feature>
<feature type="region of interest" description="Disordered" evidence="6">
    <location>
        <begin position="392"/>
        <end position="434"/>
    </location>
</feature>
<dbReference type="SMART" id="SM00020">
    <property type="entry name" value="Tryp_SPc"/>
    <property type="match status" value="1"/>
</dbReference>
<dbReference type="InterPro" id="IPR018114">
    <property type="entry name" value="TRYPSIN_HIS"/>
</dbReference>
<dbReference type="InterPro" id="IPR001254">
    <property type="entry name" value="Trypsin_dom"/>
</dbReference>
<evidence type="ECO:0000256" key="6">
    <source>
        <dbReference type="SAM" id="MobiDB-lite"/>
    </source>
</evidence>
<feature type="compositionally biased region" description="Basic and acidic residues" evidence="6">
    <location>
        <begin position="411"/>
        <end position="421"/>
    </location>
</feature>
<gene>
    <name evidence="9" type="primary">Sb_4</name>
    <name evidence="9" type="ORF">g.181355</name>
</gene>
<keyword evidence="3" id="KW-1015">Disulfide bond</keyword>
<evidence type="ECO:0000256" key="1">
    <source>
        <dbReference type="ARBA" id="ARBA00004613"/>
    </source>
</evidence>
<dbReference type="InterPro" id="IPR009003">
    <property type="entry name" value="Peptidase_S1_PA"/>
</dbReference>
<keyword evidence="2" id="KW-0964">Secreted</keyword>
<dbReference type="GO" id="GO:0005576">
    <property type="term" value="C:extracellular region"/>
    <property type="evidence" value="ECO:0007669"/>
    <property type="project" value="UniProtKB-SubCell"/>
</dbReference>
<sequence>MKFLFTGSFLFVTFVAITTAEEWSWSKDKTQTPTKPAADVATDRESKSIDSYSDINDDGSQENGAPVAGLSANGSDTHPRHLIRDRLCGLGLMECEDEELVEPKRYIGPQDLIYAQPVSLKPVGRPIAAIPVKSTGSQVPSVGYGAPRPVPYPSGGSSFGSGGPSYGNGGLPYGNGGPPSFGNGPPIRNRPGPIYGNRPPQVFESEAAESYRPKQPIISGPVPSVALPAGGLQQHVHHHYHHGDGGVDGIKAASSAVEPGFSPLSGPLYSGGGGDGLSSLYGQGNLNSYGGNFENYETPGGPLYKKQLNLKAPSNSLTGPYAGERYPSYETPRADNYGCYCVPYDQCLPHEVARKEDGIAGIDPRNLQHGKTDIEAIGLDEVVITDGNGTIVSHHKKTDADDKAKARKRRDAPQSKQDAEPRQSFYSASGRCGPRQVCCRRPPVAPGHLGSSSNYVSNGQCGKRNTHGITGRIKTPAYVDGDSEFGEYPWQVAILKKDPQESVYVCGGTLIDSLHVLTAAHCVKTYHEQDLRVRLGEWDVNHDVEFYPYVETDVVSMVIHREFYAGTLYNDLAILRMDKPVDFARNPHISPACLPDAFSDFTGQRCWTTGWGKDAFGDYGKYQNILKEVDVPVISNRQCETQLQQTRLGYDFKLHNGFLCAGGEEGKDACKGDGGGPLVCERAGSWHLVGIVSWGVGCGQPGVPGIYVKVAHYLDWIRQITNKY</sequence>
<protein>
    <recommendedName>
        <fullName evidence="4">Phenoloxidase-activating factor 2</fullName>
    </recommendedName>
    <alternativeName>
        <fullName evidence="5">Prophenoloxidase-activating factor II</fullName>
    </alternativeName>
</protein>
<dbReference type="SUPFAM" id="SSF50494">
    <property type="entry name" value="Trypsin-like serine proteases"/>
    <property type="match status" value="1"/>
</dbReference>
<dbReference type="GO" id="GO:0004252">
    <property type="term" value="F:serine-type endopeptidase activity"/>
    <property type="evidence" value="ECO:0007669"/>
    <property type="project" value="InterPro"/>
</dbReference>
<comment type="subcellular location">
    <subcellularLocation>
        <location evidence="1">Secreted</location>
    </subcellularLocation>
</comment>
<dbReference type="PANTHER" id="PTHR24258:SF142">
    <property type="entry name" value="PEPTIDASE S1 DOMAIN-CONTAINING PROTEIN"/>
    <property type="match status" value="1"/>
</dbReference>
<dbReference type="PROSITE" id="PS50240">
    <property type="entry name" value="TRYPSIN_DOM"/>
    <property type="match status" value="1"/>
</dbReference>
<evidence type="ECO:0000256" key="5">
    <source>
        <dbReference type="ARBA" id="ARBA00076468"/>
    </source>
</evidence>
<name>A0A2S2R1Z6_9HEMI</name>
<organism evidence="9">
    <name type="scientific">Sipha flava</name>
    <name type="common">yellow sugarcane aphid</name>
    <dbReference type="NCBI Taxonomy" id="143950"/>
    <lineage>
        <taxon>Eukaryota</taxon>
        <taxon>Metazoa</taxon>
        <taxon>Ecdysozoa</taxon>
        <taxon>Arthropoda</taxon>
        <taxon>Hexapoda</taxon>
        <taxon>Insecta</taxon>
        <taxon>Pterygota</taxon>
        <taxon>Neoptera</taxon>
        <taxon>Paraneoptera</taxon>
        <taxon>Hemiptera</taxon>
        <taxon>Sternorrhyncha</taxon>
        <taxon>Aphidomorpha</taxon>
        <taxon>Aphidoidea</taxon>
        <taxon>Aphididae</taxon>
        <taxon>Sipha</taxon>
    </lineage>
</organism>
<dbReference type="PROSITE" id="PS00134">
    <property type="entry name" value="TRYPSIN_HIS"/>
    <property type="match status" value="1"/>
</dbReference>
<evidence type="ECO:0000256" key="3">
    <source>
        <dbReference type="ARBA" id="ARBA00023157"/>
    </source>
</evidence>
<dbReference type="AlphaFoldDB" id="A0A2S2R1Z6"/>
<evidence type="ECO:0000259" key="8">
    <source>
        <dbReference type="PROSITE" id="PS50240"/>
    </source>
</evidence>
<feature type="chain" id="PRO_5015683219" description="Phenoloxidase-activating factor 2" evidence="7">
    <location>
        <begin position="21"/>
        <end position="724"/>
    </location>
</feature>
<feature type="region of interest" description="Disordered" evidence="6">
    <location>
        <begin position="25"/>
        <end position="78"/>
    </location>
</feature>
<dbReference type="FunFam" id="2.40.10.10:FF:000038">
    <property type="entry name" value="Serine protease"/>
    <property type="match status" value="1"/>
</dbReference>
<feature type="region of interest" description="Disordered" evidence="6">
    <location>
        <begin position="155"/>
        <end position="175"/>
    </location>
</feature>
<feature type="signal peptide" evidence="7">
    <location>
        <begin position="1"/>
        <end position="20"/>
    </location>
</feature>
<evidence type="ECO:0000256" key="7">
    <source>
        <dbReference type="SAM" id="SignalP"/>
    </source>
</evidence>
<feature type="domain" description="Peptidase S1" evidence="8">
    <location>
        <begin position="478"/>
        <end position="722"/>
    </location>
</feature>
<dbReference type="InterPro" id="IPR043504">
    <property type="entry name" value="Peptidase_S1_PA_chymotrypsin"/>
</dbReference>
<evidence type="ECO:0000256" key="2">
    <source>
        <dbReference type="ARBA" id="ARBA00022525"/>
    </source>
</evidence>
<dbReference type="EMBL" id="GGMS01014750">
    <property type="protein sequence ID" value="MBY83953.1"/>
    <property type="molecule type" value="Transcribed_RNA"/>
</dbReference>
<reference evidence="9" key="1">
    <citation type="submission" date="2018-04" db="EMBL/GenBank/DDBJ databases">
        <title>Transcriptome assembly of Sipha flava.</title>
        <authorList>
            <person name="Scully E.D."/>
            <person name="Geib S.M."/>
            <person name="Palmer N.A."/>
            <person name="Koch K."/>
            <person name="Bradshaw J."/>
            <person name="Heng-Moss T."/>
            <person name="Sarath G."/>
        </authorList>
    </citation>
    <scope>NUCLEOTIDE SEQUENCE</scope>
</reference>
<dbReference type="PRINTS" id="PR00722">
    <property type="entry name" value="CHYMOTRYPSIN"/>
</dbReference>
<dbReference type="Pfam" id="PF00089">
    <property type="entry name" value="Trypsin"/>
    <property type="match status" value="1"/>
</dbReference>
<dbReference type="PANTHER" id="PTHR24258">
    <property type="entry name" value="SERINE PROTEASE-RELATED"/>
    <property type="match status" value="1"/>
</dbReference>
<dbReference type="CDD" id="cd00190">
    <property type="entry name" value="Tryp_SPc"/>
    <property type="match status" value="1"/>
</dbReference>
<dbReference type="OrthoDB" id="5949700at2759"/>
<evidence type="ECO:0000256" key="4">
    <source>
        <dbReference type="ARBA" id="ARBA00068096"/>
    </source>
</evidence>
<dbReference type="Gene3D" id="2.40.10.10">
    <property type="entry name" value="Trypsin-like serine proteases"/>
    <property type="match status" value="1"/>
</dbReference>
<accession>A0A2S2R1Z6</accession>
<keyword evidence="7" id="KW-0732">Signal</keyword>
<evidence type="ECO:0000313" key="9">
    <source>
        <dbReference type="EMBL" id="MBY83953.1"/>
    </source>
</evidence>
<dbReference type="InterPro" id="IPR001314">
    <property type="entry name" value="Peptidase_S1A"/>
</dbReference>
<dbReference type="GO" id="GO:0006508">
    <property type="term" value="P:proteolysis"/>
    <property type="evidence" value="ECO:0007669"/>
    <property type="project" value="InterPro"/>
</dbReference>